<accession>A0A8T0IMS0</accession>
<organism evidence="2 3">
    <name type="scientific">Ceratodon purpureus</name>
    <name type="common">Fire moss</name>
    <name type="synonym">Dicranum purpureum</name>
    <dbReference type="NCBI Taxonomy" id="3225"/>
    <lineage>
        <taxon>Eukaryota</taxon>
        <taxon>Viridiplantae</taxon>
        <taxon>Streptophyta</taxon>
        <taxon>Embryophyta</taxon>
        <taxon>Bryophyta</taxon>
        <taxon>Bryophytina</taxon>
        <taxon>Bryopsida</taxon>
        <taxon>Dicranidae</taxon>
        <taxon>Pseudoditrichales</taxon>
        <taxon>Ditrichaceae</taxon>
        <taxon>Ceratodon</taxon>
    </lineage>
</organism>
<feature type="chain" id="PRO_5035904151" description="Secreted protein" evidence="1">
    <location>
        <begin position="26"/>
        <end position="76"/>
    </location>
</feature>
<evidence type="ECO:0000256" key="1">
    <source>
        <dbReference type="SAM" id="SignalP"/>
    </source>
</evidence>
<proteinExistence type="predicted"/>
<feature type="signal peptide" evidence="1">
    <location>
        <begin position="1"/>
        <end position="25"/>
    </location>
</feature>
<dbReference type="Proteomes" id="UP000822688">
    <property type="component" value="Chromosome 3"/>
</dbReference>
<dbReference type="AlphaFoldDB" id="A0A8T0IMS0"/>
<comment type="caution">
    <text evidence="2">The sequence shown here is derived from an EMBL/GenBank/DDBJ whole genome shotgun (WGS) entry which is preliminary data.</text>
</comment>
<evidence type="ECO:0000313" key="2">
    <source>
        <dbReference type="EMBL" id="KAG0584146.1"/>
    </source>
</evidence>
<evidence type="ECO:0000313" key="3">
    <source>
        <dbReference type="Proteomes" id="UP000822688"/>
    </source>
</evidence>
<reference evidence="2" key="1">
    <citation type="submission" date="2020-06" db="EMBL/GenBank/DDBJ databases">
        <title>WGS assembly of Ceratodon purpureus strain R40.</title>
        <authorList>
            <person name="Carey S.B."/>
            <person name="Jenkins J."/>
            <person name="Shu S."/>
            <person name="Lovell J.T."/>
            <person name="Sreedasyam A."/>
            <person name="Maumus F."/>
            <person name="Tiley G.P."/>
            <person name="Fernandez-Pozo N."/>
            <person name="Barry K."/>
            <person name="Chen C."/>
            <person name="Wang M."/>
            <person name="Lipzen A."/>
            <person name="Daum C."/>
            <person name="Saski C.A."/>
            <person name="Payton A.C."/>
            <person name="Mcbreen J.C."/>
            <person name="Conrad R.E."/>
            <person name="Kollar L.M."/>
            <person name="Olsson S."/>
            <person name="Huttunen S."/>
            <person name="Landis J.B."/>
            <person name="Wickett N.J."/>
            <person name="Johnson M.G."/>
            <person name="Rensing S.A."/>
            <person name="Grimwood J."/>
            <person name="Schmutz J."/>
            <person name="Mcdaniel S.F."/>
        </authorList>
    </citation>
    <scope>NUCLEOTIDE SEQUENCE</scope>
    <source>
        <strain evidence="2">R40</strain>
    </source>
</reference>
<evidence type="ECO:0008006" key="4">
    <source>
        <dbReference type="Google" id="ProtNLM"/>
    </source>
</evidence>
<keyword evidence="1" id="KW-0732">Signal</keyword>
<name>A0A8T0IMS0_CERPU</name>
<protein>
    <recommendedName>
        <fullName evidence="4">Secreted protein</fullName>
    </recommendedName>
</protein>
<gene>
    <name evidence="2" type="ORF">KC19_3G189100</name>
</gene>
<dbReference type="EMBL" id="CM026423">
    <property type="protein sequence ID" value="KAG0584146.1"/>
    <property type="molecule type" value="Genomic_DNA"/>
</dbReference>
<sequence>MNRSILHIFIFRSCPLLLFWGKKLASRAYPRQQRSILVERCRAAYSVGENLSLDDLEISEIEWFNPPRRGSSANVQ</sequence>
<keyword evidence="3" id="KW-1185">Reference proteome</keyword>